<sequence length="406" mass="44813">MTSQTNSNVDLHASPRPLLPRPRSISIRGTVHVQREKRKDAQPRICRGVESAPAVVSKAEFSNFGPIWNVNIQKLKDSSTIFPIERTHAVLNGISASVVADRVVACLEENSIYATFNNDKAMAVAETDNHTTFEIWMYRHRNNDQNGNLPSLLLEVQRKSGCSISFHWVARAILKAAKGISVAAAVPRPSISSFIPPPSKKAKIAQENDVFESIENVHSLLEKDRFDANILGMQTLRSLTSLQSTTAETAATVSKLILVGNEEMSAIGDKVKSIVQNGCNNDDYECDMERHYGRIMYSHALGVIANSLDIISTIEDFNSLESDKWFIEDLLSLLLTEIQCIQRPHDACEAARCLNVLVGASTKFRVKAVNSGALPTVLDMVKNGTYKHQRLQKELEKSSAALIMAA</sequence>
<gene>
    <name evidence="2" type="ORF">HTAM1171_LOCUS9444</name>
</gene>
<protein>
    <submittedName>
        <fullName evidence="2">Uncharacterized protein</fullName>
    </submittedName>
</protein>
<dbReference type="EMBL" id="HBGV01015321">
    <property type="protein sequence ID" value="CAD9508137.1"/>
    <property type="molecule type" value="Transcribed_RNA"/>
</dbReference>
<accession>A0A7S2I3H8</accession>
<dbReference type="AlphaFoldDB" id="A0A7S2I3H8"/>
<reference evidence="2" key="1">
    <citation type="submission" date="2021-01" db="EMBL/GenBank/DDBJ databases">
        <authorList>
            <person name="Corre E."/>
            <person name="Pelletier E."/>
            <person name="Niang G."/>
            <person name="Scheremetjew M."/>
            <person name="Finn R."/>
            <person name="Kale V."/>
            <person name="Holt S."/>
            <person name="Cochrane G."/>
            <person name="Meng A."/>
            <person name="Brown T."/>
            <person name="Cohen L."/>
        </authorList>
    </citation>
    <scope>NUCLEOTIDE SEQUENCE</scope>
    <source>
        <strain evidence="2">CCMP826</strain>
    </source>
</reference>
<proteinExistence type="predicted"/>
<feature type="region of interest" description="Disordered" evidence="1">
    <location>
        <begin position="1"/>
        <end position="24"/>
    </location>
</feature>
<name>A0A7S2I3H8_9STRA</name>
<evidence type="ECO:0000256" key="1">
    <source>
        <dbReference type="SAM" id="MobiDB-lite"/>
    </source>
</evidence>
<organism evidence="2">
    <name type="scientific">Helicotheca tamesis</name>
    <dbReference type="NCBI Taxonomy" id="374047"/>
    <lineage>
        <taxon>Eukaryota</taxon>
        <taxon>Sar</taxon>
        <taxon>Stramenopiles</taxon>
        <taxon>Ochrophyta</taxon>
        <taxon>Bacillariophyta</taxon>
        <taxon>Mediophyceae</taxon>
        <taxon>Lithodesmiophycidae</taxon>
        <taxon>Lithodesmiales</taxon>
        <taxon>Lithodesmiaceae</taxon>
        <taxon>Helicotheca</taxon>
    </lineage>
</organism>
<evidence type="ECO:0000313" key="2">
    <source>
        <dbReference type="EMBL" id="CAD9508137.1"/>
    </source>
</evidence>